<gene>
    <name evidence="23" type="ORF">LSH36_63g06041</name>
</gene>
<comment type="catalytic activity">
    <reaction evidence="15">
        <text>L-threonyl-[protein] + ATP = O-phospho-L-threonyl-[protein] + ADP + H(+)</text>
        <dbReference type="Rhea" id="RHEA:46608"/>
        <dbReference type="Rhea" id="RHEA-COMP:11060"/>
        <dbReference type="Rhea" id="RHEA-COMP:11605"/>
        <dbReference type="ChEBI" id="CHEBI:15378"/>
        <dbReference type="ChEBI" id="CHEBI:30013"/>
        <dbReference type="ChEBI" id="CHEBI:30616"/>
        <dbReference type="ChEBI" id="CHEBI:61977"/>
        <dbReference type="ChEBI" id="CHEBI:456216"/>
        <dbReference type="EC" id="2.7.11.1"/>
    </reaction>
</comment>
<dbReference type="GO" id="GO:0005829">
    <property type="term" value="C:cytosol"/>
    <property type="evidence" value="ECO:0007669"/>
    <property type="project" value="TreeGrafter"/>
</dbReference>
<proteinExistence type="inferred from homology"/>
<evidence type="ECO:0000256" key="14">
    <source>
        <dbReference type="ARBA" id="ARBA00022842"/>
    </source>
</evidence>
<feature type="domain" description="RIO kinase" evidence="22">
    <location>
        <begin position="67"/>
        <end position="290"/>
    </location>
</feature>
<dbReference type="Pfam" id="PF09202">
    <property type="entry name" value="Rio2_N"/>
    <property type="match status" value="1"/>
</dbReference>
<comment type="catalytic activity">
    <reaction evidence="16">
        <text>L-seryl-[protein] + ATP = O-phospho-L-seryl-[protein] + ADP + H(+)</text>
        <dbReference type="Rhea" id="RHEA:17989"/>
        <dbReference type="Rhea" id="RHEA-COMP:9863"/>
        <dbReference type="Rhea" id="RHEA-COMP:11604"/>
        <dbReference type="ChEBI" id="CHEBI:15378"/>
        <dbReference type="ChEBI" id="CHEBI:29999"/>
        <dbReference type="ChEBI" id="CHEBI:30616"/>
        <dbReference type="ChEBI" id="CHEBI:83421"/>
        <dbReference type="ChEBI" id="CHEBI:456216"/>
        <dbReference type="EC" id="2.7.11.1"/>
    </reaction>
</comment>
<keyword evidence="7" id="KW-0723">Serine/threonine-protein kinase</keyword>
<evidence type="ECO:0000313" key="24">
    <source>
        <dbReference type="Proteomes" id="UP001208570"/>
    </source>
</evidence>
<evidence type="ECO:0000256" key="2">
    <source>
        <dbReference type="ARBA" id="ARBA00004496"/>
    </source>
</evidence>
<feature type="compositionally biased region" description="Acidic residues" evidence="21">
    <location>
        <begin position="429"/>
        <end position="440"/>
    </location>
</feature>
<feature type="compositionally biased region" description="Basic residues" evidence="21">
    <location>
        <begin position="496"/>
        <end position="515"/>
    </location>
</feature>
<dbReference type="InterPro" id="IPR018934">
    <property type="entry name" value="RIO_dom"/>
</dbReference>
<dbReference type="InterPro" id="IPR015285">
    <property type="entry name" value="RIO2_wHTH_N"/>
</dbReference>
<dbReference type="EMBL" id="JAODUP010000063">
    <property type="protein sequence ID" value="KAK2164458.1"/>
    <property type="molecule type" value="Genomic_DNA"/>
</dbReference>
<organism evidence="23 24">
    <name type="scientific">Paralvinella palmiformis</name>
    <dbReference type="NCBI Taxonomy" id="53620"/>
    <lineage>
        <taxon>Eukaryota</taxon>
        <taxon>Metazoa</taxon>
        <taxon>Spiralia</taxon>
        <taxon>Lophotrochozoa</taxon>
        <taxon>Annelida</taxon>
        <taxon>Polychaeta</taxon>
        <taxon>Sedentaria</taxon>
        <taxon>Canalipalpata</taxon>
        <taxon>Terebellida</taxon>
        <taxon>Terebelliformia</taxon>
        <taxon>Alvinellidae</taxon>
        <taxon>Paralvinella</taxon>
    </lineage>
</organism>
<dbReference type="Gene3D" id="1.10.510.10">
    <property type="entry name" value="Transferase(Phosphotransferase) domain 1"/>
    <property type="match status" value="1"/>
</dbReference>
<comment type="caution">
    <text evidence="23">The sequence shown here is derived from an EMBL/GenBank/DDBJ whole genome shotgun (WGS) entry which is preliminary data.</text>
</comment>
<evidence type="ECO:0000256" key="20">
    <source>
        <dbReference type="ARBA" id="ARBA00076005"/>
    </source>
</evidence>
<dbReference type="InterPro" id="IPR036390">
    <property type="entry name" value="WH_DNA-bd_sf"/>
</dbReference>
<name>A0AAD9K5E1_9ANNE</name>
<feature type="region of interest" description="Disordered" evidence="21">
    <location>
        <begin position="321"/>
        <end position="369"/>
    </location>
</feature>
<keyword evidence="6" id="KW-0690">Ribosome biogenesis</keyword>
<evidence type="ECO:0000256" key="15">
    <source>
        <dbReference type="ARBA" id="ARBA00047899"/>
    </source>
</evidence>
<feature type="compositionally biased region" description="Polar residues" evidence="21">
    <location>
        <begin position="406"/>
        <end position="424"/>
    </location>
</feature>
<evidence type="ECO:0000256" key="18">
    <source>
        <dbReference type="ARBA" id="ARBA00068353"/>
    </source>
</evidence>
<keyword evidence="12" id="KW-0418">Kinase</keyword>
<evidence type="ECO:0000256" key="11">
    <source>
        <dbReference type="ARBA" id="ARBA00022741"/>
    </source>
</evidence>
<dbReference type="AlphaFoldDB" id="A0AAD9K5E1"/>
<dbReference type="SMART" id="SM00090">
    <property type="entry name" value="RIO"/>
    <property type="match status" value="1"/>
</dbReference>
<dbReference type="FunFam" id="1.10.10.10:FF:000053">
    <property type="entry name" value="Serine/threonine-protein kinase RIO2"/>
    <property type="match status" value="1"/>
</dbReference>
<dbReference type="GO" id="GO:0030490">
    <property type="term" value="P:maturation of SSU-rRNA"/>
    <property type="evidence" value="ECO:0007669"/>
    <property type="project" value="TreeGrafter"/>
</dbReference>
<dbReference type="GO" id="GO:0005634">
    <property type="term" value="C:nucleus"/>
    <property type="evidence" value="ECO:0007669"/>
    <property type="project" value="TreeGrafter"/>
</dbReference>
<dbReference type="SUPFAM" id="SSF56112">
    <property type="entry name" value="Protein kinase-like (PK-like)"/>
    <property type="match status" value="1"/>
</dbReference>
<evidence type="ECO:0000256" key="19">
    <source>
        <dbReference type="ARBA" id="ARBA00068837"/>
    </source>
</evidence>
<comment type="cofactor">
    <cofactor evidence="1">
        <name>Mg(2+)</name>
        <dbReference type="ChEBI" id="CHEBI:18420"/>
    </cofactor>
</comment>
<feature type="region of interest" description="Disordered" evidence="21">
    <location>
        <begin position="395"/>
        <end position="541"/>
    </location>
</feature>
<dbReference type="Gene3D" id="1.10.10.10">
    <property type="entry name" value="Winged helix-like DNA-binding domain superfamily/Winged helix DNA-binding domain"/>
    <property type="match status" value="1"/>
</dbReference>
<keyword evidence="5" id="KW-0963">Cytoplasm</keyword>
<dbReference type="InterPro" id="IPR018935">
    <property type="entry name" value="RIO_kinase_CS"/>
</dbReference>
<evidence type="ECO:0000256" key="6">
    <source>
        <dbReference type="ARBA" id="ARBA00022517"/>
    </source>
</evidence>
<evidence type="ECO:0000313" key="23">
    <source>
        <dbReference type="EMBL" id="KAK2164458.1"/>
    </source>
</evidence>
<dbReference type="InterPro" id="IPR036388">
    <property type="entry name" value="WH-like_DNA-bd_sf"/>
</dbReference>
<evidence type="ECO:0000256" key="7">
    <source>
        <dbReference type="ARBA" id="ARBA00022527"/>
    </source>
</evidence>
<dbReference type="InterPro" id="IPR000687">
    <property type="entry name" value="RIO_kinase"/>
</dbReference>
<evidence type="ECO:0000256" key="13">
    <source>
        <dbReference type="ARBA" id="ARBA00022840"/>
    </source>
</evidence>
<evidence type="ECO:0000256" key="8">
    <source>
        <dbReference type="ARBA" id="ARBA00022553"/>
    </source>
</evidence>
<keyword evidence="11" id="KW-0547">Nucleotide-binding</keyword>
<dbReference type="GO" id="GO:0046872">
    <property type="term" value="F:metal ion binding"/>
    <property type="evidence" value="ECO:0007669"/>
    <property type="project" value="UniProtKB-KW"/>
</dbReference>
<comment type="subcellular location">
    <subcellularLocation>
        <location evidence="2">Cytoplasm</location>
    </subcellularLocation>
</comment>
<evidence type="ECO:0000256" key="16">
    <source>
        <dbReference type="ARBA" id="ARBA00048679"/>
    </source>
</evidence>
<reference evidence="23" key="1">
    <citation type="journal article" date="2023" name="Mol. Biol. Evol.">
        <title>Third-Generation Sequencing Reveals the Adaptive Role of the Epigenome in Three Deep-Sea Polychaetes.</title>
        <authorList>
            <person name="Perez M."/>
            <person name="Aroh O."/>
            <person name="Sun Y."/>
            <person name="Lan Y."/>
            <person name="Juniper S.K."/>
            <person name="Young C.R."/>
            <person name="Angers B."/>
            <person name="Qian P.Y."/>
        </authorList>
    </citation>
    <scope>NUCLEOTIDE SEQUENCE</scope>
    <source>
        <strain evidence="23">P08H-3</strain>
    </source>
</reference>
<dbReference type="FunFam" id="1.10.510.10:FF:000307">
    <property type="entry name" value="Serine/threonine-protein kinase RIO2"/>
    <property type="match status" value="1"/>
</dbReference>
<dbReference type="EC" id="2.7.11.1" evidence="4"/>
<evidence type="ECO:0000256" key="5">
    <source>
        <dbReference type="ARBA" id="ARBA00022490"/>
    </source>
</evidence>
<dbReference type="CDD" id="cd05144">
    <property type="entry name" value="RIO2_C"/>
    <property type="match status" value="1"/>
</dbReference>
<dbReference type="InterPro" id="IPR011009">
    <property type="entry name" value="Kinase-like_dom_sf"/>
</dbReference>
<evidence type="ECO:0000256" key="12">
    <source>
        <dbReference type="ARBA" id="ARBA00022777"/>
    </source>
</evidence>
<dbReference type="PANTHER" id="PTHR45852:SF1">
    <property type="entry name" value="SERINE_THREONINE-PROTEIN KINASE RIO2"/>
    <property type="match status" value="1"/>
</dbReference>
<evidence type="ECO:0000256" key="4">
    <source>
        <dbReference type="ARBA" id="ARBA00012513"/>
    </source>
</evidence>
<evidence type="ECO:0000256" key="21">
    <source>
        <dbReference type="SAM" id="MobiDB-lite"/>
    </source>
</evidence>
<dbReference type="Proteomes" id="UP001208570">
    <property type="component" value="Unassembled WGS sequence"/>
</dbReference>
<evidence type="ECO:0000256" key="17">
    <source>
        <dbReference type="ARBA" id="ARBA00064676"/>
    </source>
</evidence>
<dbReference type="GO" id="GO:0030688">
    <property type="term" value="C:preribosome, small subunit precursor"/>
    <property type="evidence" value="ECO:0007669"/>
    <property type="project" value="TreeGrafter"/>
</dbReference>
<accession>A0AAD9K5E1</accession>
<dbReference type="GO" id="GO:0004674">
    <property type="term" value="F:protein serine/threonine kinase activity"/>
    <property type="evidence" value="ECO:0007669"/>
    <property type="project" value="UniProtKB-KW"/>
</dbReference>
<protein>
    <recommendedName>
        <fullName evidence="18">Serine/threonine-protein kinase RIO2</fullName>
        <ecNumber evidence="4">2.7.11.1</ecNumber>
    </recommendedName>
    <alternativeName>
        <fullName evidence="20">RIO kinase 2</fullName>
    </alternativeName>
    <alternativeName>
        <fullName evidence="19">Serine/threonine-protein kinase rio2</fullName>
    </alternativeName>
</protein>
<keyword evidence="13" id="KW-0067">ATP-binding</keyword>
<comment type="subunit">
    <text evidence="17">Associated with late 40S pre-ribosomal particles. Interacts with PLK1 (via its N-terminus).</text>
</comment>
<dbReference type="Gene3D" id="3.30.200.20">
    <property type="entry name" value="Phosphorylase Kinase, domain 1"/>
    <property type="match status" value="1"/>
</dbReference>
<evidence type="ECO:0000256" key="1">
    <source>
        <dbReference type="ARBA" id="ARBA00001946"/>
    </source>
</evidence>
<dbReference type="FunFam" id="3.30.200.20:FF:000052">
    <property type="entry name" value="Serine/threonine-protein kinase RIO2"/>
    <property type="match status" value="1"/>
</dbReference>
<evidence type="ECO:0000259" key="22">
    <source>
        <dbReference type="SMART" id="SM00090"/>
    </source>
</evidence>
<keyword evidence="10" id="KW-0479">Metal-binding</keyword>
<keyword evidence="24" id="KW-1185">Reference proteome</keyword>
<comment type="similarity">
    <text evidence="3">Belongs to the protein kinase superfamily. RIO-type Ser/Thr kinase family.</text>
</comment>
<keyword evidence="9" id="KW-0808">Transferase</keyword>
<feature type="compositionally biased region" description="Basic and acidic residues" evidence="21">
    <location>
        <begin position="338"/>
        <end position="362"/>
    </location>
</feature>
<keyword evidence="14" id="KW-0460">Magnesium</keyword>
<keyword evidence="8" id="KW-0597">Phosphoprotein</keyword>
<evidence type="ECO:0000256" key="9">
    <source>
        <dbReference type="ARBA" id="ARBA00022679"/>
    </source>
</evidence>
<evidence type="ECO:0000256" key="10">
    <source>
        <dbReference type="ARBA" id="ARBA00022723"/>
    </source>
</evidence>
<dbReference type="SUPFAM" id="SSF46785">
    <property type="entry name" value="Winged helix' DNA-binding domain"/>
    <property type="match status" value="1"/>
</dbReference>
<dbReference type="GO" id="GO:0005524">
    <property type="term" value="F:ATP binding"/>
    <property type="evidence" value="ECO:0007669"/>
    <property type="project" value="UniProtKB-KW"/>
</dbReference>
<dbReference type="PROSITE" id="PS01245">
    <property type="entry name" value="RIO1"/>
    <property type="match status" value="1"/>
</dbReference>
<sequence>MGKLNVSMLRYLTREYFRVLIAVEMGMKNHEIVPGPLVAAIAGLKAGGCHKILRELTKNKLLGYEHSGKKAEGYRLTYGGYDYLALKALSQRDVITSVGNQIGVGKESDVYIVADAEEEQLCLKLHRLGRTSFRQLKNKRDYHEHRKNMSWLYLSRLAAMREYAYMKALYDRQFPVPKPVDFNRHAVVMELLNGYPMTQVHDMADPEAVYSECMNLIVKLANYGLIHGDFNEFNLMLDEEDRVTMIDFPQMISTSHFNAEWYFNRDVQCIRDFFKRRFNFDSEVYPTFKDVVREANLDVEISASGFTKEMEQTFSEMADEMNLRGGPDVDGENDSGSDEEHTESMDRTAAEDGRRDNAERPKASGCSYDVTAESEDRLCEELSDDNQSAEVSLWERLGDNGEKMPSTKTSLDVEKSTTNCSTITHGGEDNDDSSDPDCPEDLGSQNRAIRPFRTKSSQEHTNIHIAENSQNSRSKSDDSITSTTTTRAMDPELVKTKVRHQIKSKQARLYARRIRKGGEAALTTRKRRENMDAILHTDGWE</sequence>
<dbReference type="InterPro" id="IPR030484">
    <property type="entry name" value="Rio2"/>
</dbReference>
<dbReference type="Pfam" id="PF01163">
    <property type="entry name" value="RIO1"/>
    <property type="match status" value="1"/>
</dbReference>
<dbReference type="PANTHER" id="PTHR45852">
    <property type="entry name" value="SER/THR-PROTEIN KINASE RIO2"/>
    <property type="match status" value="1"/>
</dbReference>
<evidence type="ECO:0000256" key="3">
    <source>
        <dbReference type="ARBA" id="ARBA00009196"/>
    </source>
</evidence>